<dbReference type="NCBIfam" id="TIGR02120">
    <property type="entry name" value="GspF"/>
    <property type="match status" value="1"/>
</dbReference>
<dbReference type="InterPro" id="IPR018076">
    <property type="entry name" value="T2SS_GspF_dom"/>
</dbReference>
<evidence type="ECO:0000256" key="4">
    <source>
        <dbReference type="ARBA" id="ARBA00022519"/>
    </source>
</evidence>
<keyword evidence="5 8" id="KW-0812">Transmembrane</keyword>
<reference evidence="10 11" key="1">
    <citation type="journal article" date="2016" name="Appl. Environ. Microbiol.">
        <title>Lack of Overt Genome Reduction in the Bryostatin-Producing Bryozoan Symbiont "Candidatus Endobugula sertula".</title>
        <authorList>
            <person name="Miller I.J."/>
            <person name="Vanee N."/>
            <person name="Fong S.S."/>
            <person name="Lim-Fong G.E."/>
            <person name="Kwan J.C."/>
        </authorList>
    </citation>
    <scope>NUCLEOTIDE SEQUENCE [LARGE SCALE GENOMIC DNA]</scope>
    <source>
        <strain evidence="10">AB1-4</strain>
    </source>
</reference>
<evidence type="ECO:0000259" key="9">
    <source>
        <dbReference type="Pfam" id="PF00482"/>
    </source>
</evidence>
<feature type="domain" description="Type II secretion system protein GspF" evidence="9">
    <location>
        <begin position="284"/>
        <end position="406"/>
    </location>
</feature>
<evidence type="ECO:0000256" key="5">
    <source>
        <dbReference type="ARBA" id="ARBA00022692"/>
    </source>
</evidence>
<evidence type="ECO:0000256" key="2">
    <source>
        <dbReference type="ARBA" id="ARBA00005745"/>
    </source>
</evidence>
<evidence type="ECO:0000313" key="10">
    <source>
        <dbReference type="EMBL" id="ODS24605.1"/>
    </source>
</evidence>
<dbReference type="FunFam" id="1.20.81.30:FF:000001">
    <property type="entry name" value="Type II secretion system protein F"/>
    <property type="match status" value="2"/>
</dbReference>
<keyword evidence="7 8" id="KW-0472">Membrane</keyword>
<dbReference type="GO" id="GO:0015628">
    <property type="term" value="P:protein secretion by the type II secretion system"/>
    <property type="evidence" value="ECO:0007669"/>
    <property type="project" value="InterPro"/>
</dbReference>
<name>A0A1D2QSP1_9GAMM</name>
<evidence type="ECO:0000256" key="1">
    <source>
        <dbReference type="ARBA" id="ARBA00004429"/>
    </source>
</evidence>
<dbReference type="InterPro" id="IPR003004">
    <property type="entry name" value="GspF/PilC"/>
</dbReference>
<dbReference type="AlphaFoldDB" id="A0A1D2QSP1"/>
<dbReference type="InterPro" id="IPR042094">
    <property type="entry name" value="T2SS_GspF_sf"/>
</dbReference>
<dbReference type="PRINTS" id="PR00812">
    <property type="entry name" value="BCTERIALGSPF"/>
</dbReference>
<proteinExistence type="inferred from homology"/>
<dbReference type="EMBL" id="MDLC01000007">
    <property type="protein sequence ID" value="ODS24605.1"/>
    <property type="molecule type" value="Genomic_DNA"/>
</dbReference>
<accession>A0A1D2QSP1</accession>
<dbReference type="GO" id="GO:0005886">
    <property type="term" value="C:plasma membrane"/>
    <property type="evidence" value="ECO:0007669"/>
    <property type="project" value="UniProtKB-SubCell"/>
</dbReference>
<dbReference type="InterPro" id="IPR011850">
    <property type="entry name" value="T2SS_GspF"/>
</dbReference>
<feature type="transmembrane region" description="Helical" evidence="8">
    <location>
        <begin position="377"/>
        <end position="408"/>
    </location>
</feature>
<dbReference type="Pfam" id="PF00482">
    <property type="entry name" value="T2SSF"/>
    <property type="match status" value="2"/>
</dbReference>
<protein>
    <submittedName>
        <fullName evidence="10">Type II secretion system protein GspF</fullName>
    </submittedName>
</protein>
<evidence type="ECO:0000256" key="8">
    <source>
        <dbReference type="SAM" id="Phobius"/>
    </source>
</evidence>
<comment type="caution">
    <text evidence="10">The sequence shown here is derived from an EMBL/GenBank/DDBJ whole genome shotgun (WGS) entry which is preliminary data.</text>
</comment>
<evidence type="ECO:0000256" key="3">
    <source>
        <dbReference type="ARBA" id="ARBA00022475"/>
    </source>
</evidence>
<dbReference type="STRING" id="62101.AB835_03065"/>
<keyword evidence="6 8" id="KW-1133">Transmembrane helix</keyword>
<evidence type="ECO:0000256" key="7">
    <source>
        <dbReference type="ARBA" id="ARBA00023136"/>
    </source>
</evidence>
<feature type="transmembrane region" description="Helical" evidence="8">
    <location>
        <begin position="234"/>
        <end position="253"/>
    </location>
</feature>
<keyword evidence="3" id="KW-1003">Cell membrane</keyword>
<feature type="transmembrane region" description="Helical" evidence="8">
    <location>
        <begin position="180"/>
        <end position="203"/>
    </location>
</feature>
<comment type="similarity">
    <text evidence="2">Belongs to the GSP F family.</text>
</comment>
<keyword evidence="4" id="KW-0997">Cell inner membrane</keyword>
<comment type="subcellular location">
    <subcellularLocation>
        <location evidence="1">Cell inner membrane</location>
        <topology evidence="1">Multi-pass membrane protein</topology>
    </subcellularLocation>
</comment>
<evidence type="ECO:0000256" key="6">
    <source>
        <dbReference type="ARBA" id="ARBA00022989"/>
    </source>
</evidence>
<gene>
    <name evidence="10" type="ORF">AB835_03065</name>
</gene>
<dbReference type="Gene3D" id="1.20.81.30">
    <property type="entry name" value="Type II secretion system (T2SS), domain F"/>
    <property type="match status" value="2"/>
</dbReference>
<dbReference type="GO" id="GO:0015627">
    <property type="term" value="C:type II protein secretion system complex"/>
    <property type="evidence" value="ECO:0007669"/>
    <property type="project" value="InterPro"/>
</dbReference>
<organism evidence="10 11">
    <name type="scientific">Candidatus Endobugula sertula</name>
    <name type="common">Bugula neritina bacterial symbiont</name>
    <dbReference type="NCBI Taxonomy" id="62101"/>
    <lineage>
        <taxon>Bacteria</taxon>
        <taxon>Pseudomonadati</taxon>
        <taxon>Pseudomonadota</taxon>
        <taxon>Gammaproteobacteria</taxon>
        <taxon>Cellvibrionales</taxon>
        <taxon>Cellvibrionaceae</taxon>
        <taxon>Candidatus Endobugula</taxon>
    </lineage>
</organism>
<feature type="domain" description="Type II secretion system protein GspF" evidence="9">
    <location>
        <begin position="82"/>
        <end position="204"/>
    </location>
</feature>
<evidence type="ECO:0000313" key="11">
    <source>
        <dbReference type="Proteomes" id="UP000242502"/>
    </source>
</evidence>
<sequence>MGAFRYQAINAKGRVVKGTLESDTDRQVRTRLRQQQLKPISVEKVSASHLTAKHSGNSSVSKLFKLRLGGVKIAVKDLTLLTRQLASLVQSGMPLAESLQAVAKQTRKDAVKDVVLHVRSRVLEGRSLAQAFADYPRIFDSMYRAMVNAGEQAGFLGPVLERLSEYAETSHAARQQLKSAMVYPIILVIVCIGIVIALMVFVVPQLTSVFTRAKQELPWMTQLLINVSDFLQQHGLLCFAVVIAWIVISRWWLNREQNLRKWHKLQLKLPLIGHIVVQADSSRFASTLGMLISSGVPLLNSLRISNQTMANSILCEQAEQVAIAVEEGSSLHKALDKTEVFPPLMVQMAASGEANGTLSEQLDYSAKSQQRELDLQLSAALGVIEPITIVLMGFVIGFIMAAIIVPIANMSNLI</sequence>
<dbReference type="PANTHER" id="PTHR30012:SF0">
    <property type="entry name" value="TYPE II SECRETION SYSTEM PROTEIN F-RELATED"/>
    <property type="match status" value="1"/>
</dbReference>
<dbReference type="PANTHER" id="PTHR30012">
    <property type="entry name" value="GENERAL SECRETION PATHWAY PROTEIN"/>
    <property type="match status" value="1"/>
</dbReference>
<dbReference type="Proteomes" id="UP000242502">
    <property type="component" value="Unassembled WGS sequence"/>
</dbReference>